<keyword evidence="2" id="KW-1185">Reference proteome</keyword>
<sequence>MDTTQQTMISSARPDDPHFTTPIGGVMLYVVTDDPDAVHTRAKGAGAAVTRPMEDADYRVTRLQHPRPGGQLVELRHVRRVT</sequence>
<protein>
    <submittedName>
        <fullName evidence="1">Putative glyoxalase superfamily protein PhnB</fullName>
    </submittedName>
</protein>
<proteinExistence type="predicted"/>
<dbReference type="Proteomes" id="UP000554054">
    <property type="component" value="Unassembled WGS sequence"/>
</dbReference>
<dbReference type="InterPro" id="IPR029068">
    <property type="entry name" value="Glyas_Bleomycin-R_OHBP_Dase"/>
</dbReference>
<dbReference type="RefSeq" id="WP_185992102.1">
    <property type="nucleotide sequence ID" value="NZ_JACCAE010000001.1"/>
</dbReference>
<evidence type="ECO:0000313" key="1">
    <source>
        <dbReference type="EMBL" id="NYF99405.1"/>
    </source>
</evidence>
<organism evidence="1 2">
    <name type="scientific">Janibacter cremeus</name>
    <dbReference type="NCBI Taxonomy" id="1285192"/>
    <lineage>
        <taxon>Bacteria</taxon>
        <taxon>Bacillati</taxon>
        <taxon>Actinomycetota</taxon>
        <taxon>Actinomycetes</taxon>
        <taxon>Micrococcales</taxon>
        <taxon>Intrasporangiaceae</taxon>
        <taxon>Janibacter</taxon>
    </lineage>
</organism>
<name>A0A852W097_9MICO</name>
<accession>A0A852W097</accession>
<dbReference type="AlphaFoldDB" id="A0A852W097"/>
<dbReference type="SUPFAM" id="SSF54593">
    <property type="entry name" value="Glyoxalase/Bleomycin resistance protein/Dihydroxybiphenyl dioxygenase"/>
    <property type="match status" value="1"/>
</dbReference>
<comment type="caution">
    <text evidence="1">The sequence shown here is derived from an EMBL/GenBank/DDBJ whole genome shotgun (WGS) entry which is preliminary data.</text>
</comment>
<reference evidence="1 2" key="1">
    <citation type="submission" date="2020-07" db="EMBL/GenBank/DDBJ databases">
        <title>Sequencing the genomes of 1000 actinobacteria strains.</title>
        <authorList>
            <person name="Klenk H.-P."/>
        </authorList>
    </citation>
    <scope>NUCLEOTIDE SEQUENCE [LARGE SCALE GENOMIC DNA]</scope>
    <source>
        <strain evidence="1 2">DSM 26154</strain>
    </source>
</reference>
<gene>
    <name evidence="1" type="ORF">BJY20_002797</name>
</gene>
<dbReference type="Gene3D" id="3.10.180.10">
    <property type="entry name" value="2,3-Dihydroxybiphenyl 1,2-Dioxygenase, domain 1"/>
    <property type="match status" value="1"/>
</dbReference>
<dbReference type="EMBL" id="JACCAE010000001">
    <property type="protein sequence ID" value="NYF99405.1"/>
    <property type="molecule type" value="Genomic_DNA"/>
</dbReference>
<evidence type="ECO:0000313" key="2">
    <source>
        <dbReference type="Proteomes" id="UP000554054"/>
    </source>
</evidence>